<evidence type="ECO:0000313" key="4">
    <source>
        <dbReference type="Proteomes" id="UP000606008"/>
    </source>
</evidence>
<keyword evidence="2" id="KW-1133">Transmembrane helix</keyword>
<dbReference type="RefSeq" id="WP_166694035.1">
    <property type="nucleotide sequence ID" value="NZ_WAEL01000012.1"/>
</dbReference>
<keyword evidence="2" id="KW-0812">Transmembrane</keyword>
<keyword evidence="2" id="KW-0472">Membrane</keyword>
<proteinExistence type="predicted"/>
<accession>A0ABX0QQT1</accession>
<evidence type="ECO:0000313" key="3">
    <source>
        <dbReference type="EMBL" id="NID13515.1"/>
    </source>
</evidence>
<feature type="transmembrane region" description="Helical" evidence="2">
    <location>
        <begin position="425"/>
        <end position="443"/>
    </location>
</feature>
<comment type="caution">
    <text evidence="3">The sequence shown here is derived from an EMBL/GenBank/DDBJ whole genome shotgun (WGS) entry which is preliminary data.</text>
</comment>
<gene>
    <name evidence="3" type="ORF">F7231_25335</name>
</gene>
<protein>
    <submittedName>
        <fullName evidence="3">Uncharacterized protein</fullName>
    </submittedName>
</protein>
<name>A0ABX0QQT1_9BACT</name>
<dbReference type="EMBL" id="WAEL01000012">
    <property type="protein sequence ID" value="NID13515.1"/>
    <property type="molecule type" value="Genomic_DNA"/>
</dbReference>
<dbReference type="Proteomes" id="UP000606008">
    <property type="component" value="Unassembled WGS sequence"/>
</dbReference>
<organism evidence="3 4">
    <name type="scientific">Fibrivirga algicola</name>
    <dbReference type="NCBI Taxonomy" id="2950420"/>
    <lineage>
        <taxon>Bacteria</taxon>
        <taxon>Pseudomonadati</taxon>
        <taxon>Bacteroidota</taxon>
        <taxon>Cytophagia</taxon>
        <taxon>Cytophagales</taxon>
        <taxon>Spirosomataceae</taxon>
        <taxon>Fibrivirga</taxon>
    </lineage>
</organism>
<evidence type="ECO:0000256" key="1">
    <source>
        <dbReference type="SAM" id="MobiDB-lite"/>
    </source>
</evidence>
<evidence type="ECO:0000256" key="2">
    <source>
        <dbReference type="SAM" id="Phobius"/>
    </source>
</evidence>
<feature type="region of interest" description="Disordered" evidence="1">
    <location>
        <begin position="389"/>
        <end position="418"/>
    </location>
</feature>
<reference evidence="4" key="1">
    <citation type="submission" date="2019-09" db="EMBL/GenBank/DDBJ databases">
        <authorList>
            <person name="Jung D.-H."/>
        </authorList>
    </citation>
    <scope>NUCLEOTIDE SEQUENCE [LARGE SCALE GENOMIC DNA]</scope>
    <source>
        <strain evidence="4">JA-25</strain>
    </source>
</reference>
<keyword evidence="4" id="KW-1185">Reference proteome</keyword>
<reference evidence="4" key="2">
    <citation type="submission" date="2023-07" db="EMBL/GenBank/DDBJ databases">
        <authorList>
            <person name="Jung D.-H."/>
        </authorList>
    </citation>
    <scope>NUCLEOTIDE SEQUENCE [LARGE SCALE GENOMIC DNA]</scope>
    <source>
        <strain evidence="4">JA-25</strain>
    </source>
</reference>
<sequence length="652" mass="73548">MQYINPIELFYLQNIDPSSLTVQDIRKAKKKLIADIELSDSGSIIYRGKELFKADIEDAFELLDTRDNRINYHYLAMFSALNNFLATGHLGYFEGGQHQQLKTLTPLPSFLKLVSPYFAEQFNSALTLAFRNKDEIKLKKLLNSPMLVTSDGIDKAYRGVMSELRKRLARIEAISQEVKERKINDFELDTQIEKRICTEVEIDLLNLFHNYFQPVRNQFAMAIRSVAIDVFNEYSNASLSIMLINMALSVKVDGLSKDKLIEDKKQIDDIVTTQRENDYNESIFLKYGEHVKGLVKVFDQIQAKTILPSTAQVWVDRNISVHDINQLDGRFSEIKNQISAGLRALSVAIWNLHNNIDAAIYIINKASQIDVSDAEINDSIKRDKMQLNVIKNQQTRPLPTSQRPISTPQRSTPQYSAPGTSNSNGGLYVFLGFIAFVLLIIFVDSGSKTYTPTNSDERTSTIVTTDSTMTMSSDTTLTMSSDTAMGMSSEPAVNSYQESQLSAYAGNQLNNGDSPFNSCFSQGIYEGQAYIVFENSNDYDAVVCLVEVYSGRTVRNEYIRAGSDFKMSRIPTGTYYLKVYYGKDWNPKKQNFCGTYGGFETGEHFSKSDDTTDYLQVENSEFSYSTGRVTLYTVPGGNMSTESTNASDFFNH</sequence>